<dbReference type="InterPro" id="IPR011009">
    <property type="entry name" value="Kinase-like_dom_sf"/>
</dbReference>
<keyword evidence="6 7" id="KW-0472">Membrane</keyword>
<dbReference type="InterPro" id="IPR046959">
    <property type="entry name" value="PRK1-6/SRF4-like"/>
</dbReference>
<keyword evidence="8" id="KW-0732">Signal</keyword>
<evidence type="ECO:0000259" key="9">
    <source>
        <dbReference type="PROSITE" id="PS50011"/>
    </source>
</evidence>
<dbReference type="SUPFAM" id="SSF52058">
    <property type="entry name" value="L domain-like"/>
    <property type="match status" value="1"/>
</dbReference>
<dbReference type="Pfam" id="PF00560">
    <property type="entry name" value="LRR_1"/>
    <property type="match status" value="3"/>
</dbReference>
<keyword evidence="3 7" id="KW-0812">Transmembrane</keyword>
<protein>
    <recommendedName>
        <fullName evidence="9">Protein kinase domain-containing protein</fullName>
    </recommendedName>
</protein>
<organism evidence="10 11">
    <name type="scientific">Aristolochia fimbriata</name>
    <name type="common">White veined hardy Dutchman's pipe vine</name>
    <dbReference type="NCBI Taxonomy" id="158543"/>
    <lineage>
        <taxon>Eukaryota</taxon>
        <taxon>Viridiplantae</taxon>
        <taxon>Streptophyta</taxon>
        <taxon>Embryophyta</taxon>
        <taxon>Tracheophyta</taxon>
        <taxon>Spermatophyta</taxon>
        <taxon>Magnoliopsida</taxon>
        <taxon>Magnoliidae</taxon>
        <taxon>Piperales</taxon>
        <taxon>Aristolochiaceae</taxon>
        <taxon>Aristolochia</taxon>
    </lineage>
</organism>
<proteinExistence type="predicted"/>
<dbReference type="Pfam" id="PF07714">
    <property type="entry name" value="PK_Tyr_Ser-Thr"/>
    <property type="match status" value="1"/>
</dbReference>
<dbReference type="InterPro" id="IPR032675">
    <property type="entry name" value="LRR_dom_sf"/>
</dbReference>
<evidence type="ECO:0000313" key="11">
    <source>
        <dbReference type="Proteomes" id="UP000825729"/>
    </source>
</evidence>
<dbReference type="EMBL" id="JAINDJ010000008">
    <property type="protein sequence ID" value="KAG9440229.1"/>
    <property type="molecule type" value="Genomic_DNA"/>
</dbReference>
<evidence type="ECO:0000256" key="3">
    <source>
        <dbReference type="ARBA" id="ARBA00022692"/>
    </source>
</evidence>
<dbReference type="FunFam" id="1.10.510.10:FF:000095">
    <property type="entry name" value="protein STRUBBELIG-RECEPTOR FAMILY 8"/>
    <property type="match status" value="1"/>
</dbReference>
<dbReference type="InterPro" id="IPR001611">
    <property type="entry name" value="Leu-rich_rpt"/>
</dbReference>
<keyword evidence="11" id="KW-1185">Reference proteome</keyword>
<feature type="transmembrane region" description="Helical" evidence="7">
    <location>
        <begin position="227"/>
        <end position="249"/>
    </location>
</feature>
<dbReference type="GO" id="GO:0004672">
    <property type="term" value="F:protein kinase activity"/>
    <property type="evidence" value="ECO:0007669"/>
    <property type="project" value="InterPro"/>
</dbReference>
<dbReference type="InterPro" id="IPR013210">
    <property type="entry name" value="LRR_N_plant-typ"/>
</dbReference>
<dbReference type="SUPFAM" id="SSF56112">
    <property type="entry name" value="Protein kinase-like (PK-like)"/>
    <property type="match status" value="1"/>
</dbReference>
<evidence type="ECO:0000256" key="8">
    <source>
        <dbReference type="SAM" id="SignalP"/>
    </source>
</evidence>
<feature type="chain" id="PRO_5043596918" description="Protein kinase domain-containing protein" evidence="8">
    <location>
        <begin position="27"/>
        <end position="593"/>
    </location>
</feature>
<dbReference type="GO" id="GO:0005524">
    <property type="term" value="F:ATP binding"/>
    <property type="evidence" value="ECO:0007669"/>
    <property type="project" value="InterPro"/>
</dbReference>
<dbReference type="FunFam" id="3.30.200.20:FF:000428">
    <property type="entry name" value="Inactive LRR receptor-like serine/threonine-protein kinase BIR2"/>
    <property type="match status" value="1"/>
</dbReference>
<keyword evidence="4" id="KW-0677">Repeat</keyword>
<dbReference type="InterPro" id="IPR000719">
    <property type="entry name" value="Prot_kinase_dom"/>
</dbReference>
<dbReference type="PANTHER" id="PTHR48007">
    <property type="entry name" value="LEUCINE-RICH REPEAT RECEPTOR-LIKE PROTEIN KINASE PXC1"/>
    <property type="match status" value="1"/>
</dbReference>
<gene>
    <name evidence="10" type="ORF">H6P81_020394</name>
</gene>
<dbReference type="AlphaFoldDB" id="A0AAV7DW64"/>
<dbReference type="CDD" id="cd14066">
    <property type="entry name" value="STKc_IRAK"/>
    <property type="match status" value="1"/>
</dbReference>
<comment type="caution">
    <text evidence="10">The sequence shown here is derived from an EMBL/GenBank/DDBJ whole genome shotgun (WGS) entry which is preliminary data.</text>
</comment>
<comment type="subcellular location">
    <subcellularLocation>
        <location evidence="1">Membrane</location>
    </subcellularLocation>
</comment>
<dbReference type="FunFam" id="3.80.10.10:FF:000415">
    <property type="entry name" value="Inactive LRR receptor-like serine/threonine-protein kinase BIR2"/>
    <property type="match status" value="1"/>
</dbReference>
<keyword evidence="2" id="KW-0433">Leucine-rich repeat</keyword>
<dbReference type="PANTHER" id="PTHR48007:SF86">
    <property type="entry name" value="(WILD MALAYSIAN BANANA) HYPOTHETICAL PROTEIN"/>
    <property type="match status" value="1"/>
</dbReference>
<name>A0AAV7DW64_ARIFI</name>
<feature type="domain" description="Protein kinase" evidence="9">
    <location>
        <begin position="304"/>
        <end position="582"/>
    </location>
</feature>
<evidence type="ECO:0000256" key="7">
    <source>
        <dbReference type="SAM" id="Phobius"/>
    </source>
</evidence>
<evidence type="ECO:0000256" key="2">
    <source>
        <dbReference type="ARBA" id="ARBA00022614"/>
    </source>
</evidence>
<dbReference type="Gene3D" id="3.80.10.10">
    <property type="entry name" value="Ribonuclease Inhibitor"/>
    <property type="match status" value="1"/>
</dbReference>
<dbReference type="PROSITE" id="PS50011">
    <property type="entry name" value="PROTEIN_KINASE_DOM"/>
    <property type="match status" value="1"/>
</dbReference>
<evidence type="ECO:0000313" key="10">
    <source>
        <dbReference type="EMBL" id="KAG9440229.1"/>
    </source>
</evidence>
<evidence type="ECO:0000256" key="5">
    <source>
        <dbReference type="ARBA" id="ARBA00022989"/>
    </source>
</evidence>
<evidence type="ECO:0000256" key="1">
    <source>
        <dbReference type="ARBA" id="ARBA00004370"/>
    </source>
</evidence>
<sequence>MGMRGSFGIGLGFVFLLVVAVGFASGQDVKVREDDIRCLQGVKSSLRDPQQKLESWRFSNSTVAFICRFVGVTCWNEKENRIVDLRLPGLGLGGSIPASLQYCPSITTLDLSRNDLSGPIPANVCDWLPFLVHIDLSGNKFSGPIPAELYNCKYLNSLNLDDNSLSGSIPYQLSRLTRLNKFSVANNRLSGTIPSFFNSFDPQGFSGNDDLCGGPLGNCRKLRRKNLIIIIAAGVFGAGVSLLLGFALWRWCFATPRRGAAGKRDQSAGWTDVIRAHKLLPVSLFQKPIVKLKLADLIAATNNFDPANIIISSRTGTSYRAVLPDGSALVIKRLQACRLSEKQFRAEMNSLGQLRHPNLVPLLGFCVVQDEKLLVYKHMPNGSLSSVLHSGLLQSTPLDWASRLRIAVGAAKGLAWLHHGFQPPVLHQNISSNVVLLDEDYDARITDFGLARLMVPLDANASSFIHGDFGDFGYVAPEYASTLVASQKGDVYGFGVVLLELVTGQKPLEVTNAEEGFKGNLVDWVNRLSAAGRIKDIVDKSLLGKGHDDQILQFLKVASGCVVSRPKDRSSMYQRDRNRSLLAFEEYQPGKDV</sequence>
<dbReference type="Proteomes" id="UP000825729">
    <property type="component" value="Unassembled WGS sequence"/>
</dbReference>
<accession>A0AAV7DW64</accession>
<reference evidence="10 11" key="1">
    <citation type="submission" date="2021-07" db="EMBL/GenBank/DDBJ databases">
        <title>The Aristolochia fimbriata genome: insights into angiosperm evolution, floral development and chemical biosynthesis.</title>
        <authorList>
            <person name="Jiao Y."/>
        </authorList>
    </citation>
    <scope>NUCLEOTIDE SEQUENCE [LARGE SCALE GENOMIC DNA]</scope>
    <source>
        <strain evidence="10">IBCAS-2021</strain>
        <tissue evidence="10">Leaf</tissue>
    </source>
</reference>
<dbReference type="Gene3D" id="1.10.510.10">
    <property type="entry name" value="Transferase(Phosphotransferase) domain 1"/>
    <property type="match status" value="1"/>
</dbReference>
<evidence type="ECO:0000256" key="6">
    <source>
        <dbReference type="ARBA" id="ARBA00023136"/>
    </source>
</evidence>
<dbReference type="Pfam" id="PF08263">
    <property type="entry name" value="LRRNT_2"/>
    <property type="match status" value="1"/>
</dbReference>
<dbReference type="InterPro" id="IPR001245">
    <property type="entry name" value="Ser-Thr/Tyr_kinase_cat_dom"/>
</dbReference>
<evidence type="ECO:0000256" key="4">
    <source>
        <dbReference type="ARBA" id="ARBA00022737"/>
    </source>
</evidence>
<feature type="signal peptide" evidence="8">
    <location>
        <begin position="1"/>
        <end position="26"/>
    </location>
</feature>
<dbReference type="GO" id="GO:0016020">
    <property type="term" value="C:membrane"/>
    <property type="evidence" value="ECO:0007669"/>
    <property type="project" value="UniProtKB-SubCell"/>
</dbReference>
<keyword evidence="5 7" id="KW-1133">Transmembrane helix</keyword>
<dbReference type="Gene3D" id="3.30.200.20">
    <property type="entry name" value="Phosphorylase Kinase, domain 1"/>
    <property type="match status" value="1"/>
</dbReference>